<keyword evidence="2" id="KW-0812">Transmembrane</keyword>
<dbReference type="EMBL" id="JAEIOT010000015">
    <property type="protein sequence ID" value="MBI9001478.1"/>
    <property type="molecule type" value="Genomic_DNA"/>
</dbReference>
<sequence>MTDNQDYQWDSSEVYDDWGQLIPPESEPPEPGEPTRNSSPGWLPQSTTASTGRSTATVPVLLSVAVLTSLTTALVIYLLFLTAGDTPDSKMVSQAQPVSTVPLTDAVTENTPRKSTVSPSSRSTTTSTDPVVRTASPKRDYPTQFTGTGWDLKASRLIAACEPGEDAVLAARNNSVFVTVCSTGSRSTYHGFVTGTGALDWPVDASRSDPHLHRYVVDTGDAKITVTPTRLTVSVGSSLEMDETFDEWWIDVN</sequence>
<evidence type="ECO:0008006" key="5">
    <source>
        <dbReference type="Google" id="ProtNLM"/>
    </source>
</evidence>
<feature type="region of interest" description="Disordered" evidence="1">
    <location>
        <begin position="1"/>
        <end position="54"/>
    </location>
</feature>
<evidence type="ECO:0000313" key="3">
    <source>
        <dbReference type="EMBL" id="MBI9001478.1"/>
    </source>
</evidence>
<proteinExistence type="predicted"/>
<organism evidence="3 4">
    <name type="scientific">Corynebacterium marambiense</name>
    <dbReference type="NCBI Taxonomy" id="2765364"/>
    <lineage>
        <taxon>Bacteria</taxon>
        <taxon>Bacillati</taxon>
        <taxon>Actinomycetota</taxon>
        <taxon>Actinomycetes</taxon>
        <taxon>Mycobacteriales</taxon>
        <taxon>Corynebacteriaceae</taxon>
        <taxon>Corynebacterium</taxon>
    </lineage>
</organism>
<feature type="compositionally biased region" description="Polar residues" evidence="1">
    <location>
        <begin position="1"/>
        <end position="11"/>
    </location>
</feature>
<evidence type="ECO:0000256" key="1">
    <source>
        <dbReference type="SAM" id="MobiDB-lite"/>
    </source>
</evidence>
<feature type="compositionally biased region" description="Low complexity" evidence="1">
    <location>
        <begin position="113"/>
        <end position="134"/>
    </location>
</feature>
<dbReference type="RefSeq" id="WP_198736934.1">
    <property type="nucleotide sequence ID" value="NZ_JAEIOT010000015.1"/>
</dbReference>
<protein>
    <recommendedName>
        <fullName evidence="5">Secreted protein</fullName>
    </recommendedName>
</protein>
<keyword evidence="2" id="KW-1133">Transmembrane helix</keyword>
<comment type="caution">
    <text evidence="3">The sequence shown here is derived from an EMBL/GenBank/DDBJ whole genome shotgun (WGS) entry which is preliminary data.</text>
</comment>
<dbReference type="Proteomes" id="UP000625574">
    <property type="component" value="Unassembled WGS sequence"/>
</dbReference>
<name>A0ABS0VXJ2_9CORY</name>
<evidence type="ECO:0000256" key="2">
    <source>
        <dbReference type="SAM" id="Phobius"/>
    </source>
</evidence>
<keyword evidence="4" id="KW-1185">Reference proteome</keyword>
<reference evidence="3 4" key="1">
    <citation type="submission" date="2020-12" db="EMBL/GenBank/DDBJ databases">
        <title>Genome public.</title>
        <authorList>
            <person name="Sun Q."/>
        </authorList>
    </citation>
    <scope>NUCLEOTIDE SEQUENCE [LARGE SCALE GENOMIC DNA]</scope>
    <source>
        <strain evidence="3 4">CCM 8864</strain>
    </source>
</reference>
<feature type="region of interest" description="Disordered" evidence="1">
    <location>
        <begin position="89"/>
        <end position="140"/>
    </location>
</feature>
<accession>A0ABS0VXJ2</accession>
<keyword evidence="2" id="KW-0472">Membrane</keyword>
<feature type="transmembrane region" description="Helical" evidence="2">
    <location>
        <begin position="60"/>
        <end position="81"/>
    </location>
</feature>
<evidence type="ECO:0000313" key="4">
    <source>
        <dbReference type="Proteomes" id="UP000625574"/>
    </source>
</evidence>
<gene>
    <name evidence="3" type="ORF">JDV76_10975</name>
</gene>
<feature type="compositionally biased region" description="Polar residues" evidence="1">
    <location>
        <begin position="91"/>
        <end position="110"/>
    </location>
</feature>